<accession>A0ABV8DY80</accession>
<dbReference type="Proteomes" id="UP001595696">
    <property type="component" value="Unassembled WGS sequence"/>
</dbReference>
<keyword evidence="4" id="KW-1185">Reference proteome</keyword>
<evidence type="ECO:0000256" key="1">
    <source>
        <dbReference type="SAM" id="Phobius"/>
    </source>
</evidence>
<dbReference type="EMBL" id="JBHSAX010000019">
    <property type="protein sequence ID" value="MFC3965113.1"/>
    <property type="molecule type" value="Genomic_DNA"/>
</dbReference>
<evidence type="ECO:0000313" key="3">
    <source>
        <dbReference type="EMBL" id="MFC3965113.1"/>
    </source>
</evidence>
<keyword evidence="1" id="KW-1133">Transmembrane helix</keyword>
<name>A0ABV8DY80_9NOCA</name>
<evidence type="ECO:0000256" key="2">
    <source>
        <dbReference type="SAM" id="SignalP"/>
    </source>
</evidence>
<feature type="signal peptide" evidence="2">
    <location>
        <begin position="1"/>
        <end position="34"/>
    </location>
</feature>
<gene>
    <name evidence="3" type="ORF">ACFO0B_24260</name>
</gene>
<protein>
    <recommendedName>
        <fullName evidence="5">MFS transporter</fullName>
    </recommendedName>
</protein>
<keyword evidence="1" id="KW-0812">Transmembrane</keyword>
<dbReference type="RefSeq" id="WP_378614867.1">
    <property type="nucleotide sequence ID" value="NZ_JBHSAX010000019.1"/>
</dbReference>
<feature type="transmembrane region" description="Helical" evidence="1">
    <location>
        <begin position="66"/>
        <end position="85"/>
    </location>
</feature>
<sequence length="179" mass="18265">MMPGAGALPAVRVCRATVFALLCVALAAAGHGYAAGTPVPGSTTVSALLAVAAVAWVVADRERGPIAIGGGLLGGQAVLHLWFGVEHGAHGGAAGMLAAHVLAASVCGLWLWRGERAVFALVRTLFTRVVLPVLVAVTAVPGRVPVEYPAPLRGVRLRHAMSRRGPPVVAELSPELAVR</sequence>
<comment type="caution">
    <text evidence="3">The sequence shown here is derived from an EMBL/GenBank/DDBJ whole genome shotgun (WGS) entry which is preliminary data.</text>
</comment>
<reference evidence="4" key="1">
    <citation type="journal article" date="2019" name="Int. J. Syst. Evol. Microbiol.">
        <title>The Global Catalogue of Microorganisms (GCM) 10K type strain sequencing project: providing services to taxonomists for standard genome sequencing and annotation.</title>
        <authorList>
            <consortium name="The Broad Institute Genomics Platform"/>
            <consortium name="The Broad Institute Genome Sequencing Center for Infectious Disease"/>
            <person name="Wu L."/>
            <person name="Ma J."/>
        </authorList>
    </citation>
    <scope>NUCLEOTIDE SEQUENCE [LARGE SCALE GENOMIC DNA]</scope>
    <source>
        <strain evidence="4">CGMCC 4.7330</strain>
    </source>
</reference>
<feature type="transmembrane region" description="Helical" evidence="1">
    <location>
        <begin position="125"/>
        <end position="144"/>
    </location>
</feature>
<organism evidence="3 4">
    <name type="scientific">Nocardia jiangsuensis</name>
    <dbReference type="NCBI Taxonomy" id="1691563"/>
    <lineage>
        <taxon>Bacteria</taxon>
        <taxon>Bacillati</taxon>
        <taxon>Actinomycetota</taxon>
        <taxon>Actinomycetes</taxon>
        <taxon>Mycobacteriales</taxon>
        <taxon>Nocardiaceae</taxon>
        <taxon>Nocardia</taxon>
    </lineage>
</organism>
<keyword evidence="2" id="KW-0732">Signal</keyword>
<keyword evidence="1" id="KW-0472">Membrane</keyword>
<evidence type="ECO:0008006" key="5">
    <source>
        <dbReference type="Google" id="ProtNLM"/>
    </source>
</evidence>
<feature type="transmembrane region" description="Helical" evidence="1">
    <location>
        <begin position="91"/>
        <end position="113"/>
    </location>
</feature>
<evidence type="ECO:0000313" key="4">
    <source>
        <dbReference type="Proteomes" id="UP001595696"/>
    </source>
</evidence>
<proteinExistence type="predicted"/>
<feature type="transmembrane region" description="Helical" evidence="1">
    <location>
        <begin position="44"/>
        <end position="59"/>
    </location>
</feature>
<feature type="chain" id="PRO_5046752336" description="MFS transporter" evidence="2">
    <location>
        <begin position="35"/>
        <end position="179"/>
    </location>
</feature>